<dbReference type="Gene3D" id="3.30.1370.60">
    <property type="entry name" value="Hypothetical oxidoreductase yiak, domain 2"/>
    <property type="match status" value="1"/>
</dbReference>
<dbReference type="SUPFAM" id="SSF89733">
    <property type="entry name" value="L-sulfolactate dehydrogenase-like"/>
    <property type="match status" value="1"/>
</dbReference>
<proteinExistence type="predicted"/>
<dbReference type="PANTHER" id="PTHR11091:SF3">
    <property type="entry name" value="2,3-DIKETO-L-GULONATE REDUCTASE"/>
    <property type="match status" value="1"/>
</dbReference>
<dbReference type="STRING" id="1391627.SAMN05216464_105165"/>
<gene>
    <name evidence="2" type="ORF">SAMN05216464_105165</name>
</gene>
<reference evidence="2 3" key="1">
    <citation type="submission" date="2016-10" db="EMBL/GenBank/DDBJ databases">
        <authorList>
            <person name="de Groot N.N."/>
        </authorList>
    </citation>
    <scope>NUCLEOTIDE SEQUENCE [LARGE SCALE GENOMIC DNA]</scope>
    <source>
        <strain evidence="2 3">47C3B</strain>
    </source>
</reference>
<protein>
    <submittedName>
        <fullName evidence="2">3-dehydro-L-gulonate 2-dehydrogenase</fullName>
    </submittedName>
</protein>
<dbReference type="InterPro" id="IPR003767">
    <property type="entry name" value="Malate/L-lactate_DH-like"/>
</dbReference>
<evidence type="ECO:0000256" key="1">
    <source>
        <dbReference type="ARBA" id="ARBA00023002"/>
    </source>
</evidence>
<dbReference type="Gene3D" id="1.10.1530.10">
    <property type="match status" value="1"/>
</dbReference>
<accession>A0A1G7BTV3</accession>
<keyword evidence="1" id="KW-0560">Oxidoreductase</keyword>
<dbReference type="EMBL" id="FNAI01000005">
    <property type="protein sequence ID" value="SDE30499.1"/>
    <property type="molecule type" value="Genomic_DNA"/>
</dbReference>
<dbReference type="PANTHER" id="PTHR11091">
    <property type="entry name" value="OXIDOREDUCTASE-RELATED"/>
    <property type="match status" value="1"/>
</dbReference>
<dbReference type="InterPro" id="IPR043143">
    <property type="entry name" value="Mal/L-sulf/L-lact_DH-like_NADP"/>
</dbReference>
<organism evidence="2 3">
    <name type="scientific">Mucilaginibacter pineti</name>
    <dbReference type="NCBI Taxonomy" id="1391627"/>
    <lineage>
        <taxon>Bacteria</taxon>
        <taxon>Pseudomonadati</taxon>
        <taxon>Bacteroidota</taxon>
        <taxon>Sphingobacteriia</taxon>
        <taxon>Sphingobacteriales</taxon>
        <taxon>Sphingobacteriaceae</taxon>
        <taxon>Mucilaginibacter</taxon>
    </lineage>
</organism>
<evidence type="ECO:0000313" key="2">
    <source>
        <dbReference type="EMBL" id="SDE30499.1"/>
    </source>
</evidence>
<sequence length="329" mass="35865">MRIPFQQLQSEFKRVLLSLGFSHDKADRCATTFAENSRDGIYTHGLNRFPTFVQHVKDGLVKPNHEPTLENAFGAIEQWNGNLGPGILNASFCMQRAIELAEVNGIGCVAIKNTNHWMRGGTYGWQAAEAGYIGINFTNTIANLPPWGGLDPRLGNNPLVIAVPRKNGHVVLDMAISQYAVGKLVQYQSKDEALPLPGGYDTDGNLSTDASAILKSKRPLPIGFWKGSGLALVLDLLATVLSGGNSTAKITASGSEYAVSQVFICIKPRDNEQTDSLIEEIIAYTKTTTPDHEGGTISYPGENTLKTRRQNLREGILVDEKIWEVVKGL</sequence>
<dbReference type="OrthoDB" id="9769447at2"/>
<dbReference type="RefSeq" id="WP_091149750.1">
    <property type="nucleotide sequence ID" value="NZ_FNAI01000005.1"/>
</dbReference>
<dbReference type="GO" id="GO:0016491">
    <property type="term" value="F:oxidoreductase activity"/>
    <property type="evidence" value="ECO:0007669"/>
    <property type="project" value="UniProtKB-KW"/>
</dbReference>
<dbReference type="NCBIfam" id="NF009750">
    <property type="entry name" value="PRK13260.1"/>
    <property type="match status" value="1"/>
</dbReference>
<name>A0A1G7BTV3_9SPHI</name>
<dbReference type="InterPro" id="IPR043144">
    <property type="entry name" value="Mal/L-sulf/L-lact_DH-like_ah"/>
</dbReference>
<dbReference type="Proteomes" id="UP000199072">
    <property type="component" value="Unassembled WGS sequence"/>
</dbReference>
<dbReference type="InterPro" id="IPR036111">
    <property type="entry name" value="Mal/L-sulfo/L-lacto_DH-like_sf"/>
</dbReference>
<keyword evidence="3" id="KW-1185">Reference proteome</keyword>
<dbReference type="AlphaFoldDB" id="A0A1G7BTV3"/>
<evidence type="ECO:0000313" key="3">
    <source>
        <dbReference type="Proteomes" id="UP000199072"/>
    </source>
</evidence>
<dbReference type="Pfam" id="PF02615">
    <property type="entry name" value="Ldh_2"/>
    <property type="match status" value="1"/>
</dbReference>